<dbReference type="PANTHER" id="PTHR30055">
    <property type="entry name" value="HTH-TYPE TRANSCRIPTIONAL REGULATOR RUTR"/>
    <property type="match status" value="1"/>
</dbReference>
<dbReference type="SUPFAM" id="SSF48498">
    <property type="entry name" value="Tetracyclin repressor-like, C-terminal domain"/>
    <property type="match status" value="1"/>
</dbReference>
<evidence type="ECO:0000256" key="1">
    <source>
        <dbReference type="ARBA" id="ARBA00023015"/>
    </source>
</evidence>
<evidence type="ECO:0000256" key="3">
    <source>
        <dbReference type="ARBA" id="ARBA00023163"/>
    </source>
</evidence>
<accession>A0ABX7I9G6</accession>
<reference evidence="6 7" key="1">
    <citation type="submission" date="2020-06" db="EMBL/GenBank/DDBJ databases">
        <title>Dyadobacter sandarakinus sp. nov., isolated from the soil of the Arctic Yellow River Station.</title>
        <authorList>
            <person name="Zhang Y."/>
            <person name="Peng F."/>
        </authorList>
    </citation>
    <scope>NUCLEOTIDE SEQUENCE [LARGE SCALE GENOMIC DNA]</scope>
    <source>
        <strain evidence="6 7">Q3-56</strain>
    </source>
</reference>
<dbReference type="Gene3D" id="1.10.10.60">
    <property type="entry name" value="Homeodomain-like"/>
    <property type="match status" value="1"/>
</dbReference>
<dbReference type="RefSeq" id="WP_204657362.1">
    <property type="nucleotide sequence ID" value="NZ_CP056775.1"/>
</dbReference>
<proteinExistence type="predicted"/>
<dbReference type="Gene3D" id="1.10.357.10">
    <property type="entry name" value="Tetracycline Repressor, domain 2"/>
    <property type="match status" value="1"/>
</dbReference>
<evidence type="ECO:0000259" key="5">
    <source>
        <dbReference type="PROSITE" id="PS50977"/>
    </source>
</evidence>
<evidence type="ECO:0000313" key="7">
    <source>
        <dbReference type="Proteomes" id="UP000612680"/>
    </source>
</evidence>
<dbReference type="InterPro" id="IPR036271">
    <property type="entry name" value="Tet_transcr_reg_TetR-rel_C_sf"/>
</dbReference>
<organism evidence="6 7">
    <name type="scientific">Dyadobacter sandarakinus</name>
    <dbReference type="NCBI Taxonomy" id="2747268"/>
    <lineage>
        <taxon>Bacteria</taxon>
        <taxon>Pseudomonadati</taxon>
        <taxon>Bacteroidota</taxon>
        <taxon>Cytophagia</taxon>
        <taxon>Cytophagales</taxon>
        <taxon>Spirosomataceae</taxon>
        <taxon>Dyadobacter</taxon>
    </lineage>
</organism>
<dbReference type="PANTHER" id="PTHR30055:SF234">
    <property type="entry name" value="HTH-TYPE TRANSCRIPTIONAL REGULATOR BETI"/>
    <property type="match status" value="1"/>
</dbReference>
<gene>
    <name evidence="6" type="ORF">HWI92_16660</name>
</gene>
<keyword evidence="3" id="KW-0804">Transcription</keyword>
<sequence length="203" mass="23509">MLSTREEILRNKILAGADRLFRENGLAKTTMEDIAREAGKGKSTLYYYFSSKEEIFDVIVQSEKDKFFTRVQDEVSKVPTAREKLRVLTRMRFENIKIWVNLYNVMVREFLQALGDGTDNAVAHYRRQYDQKLVKIISSILQYGIVSGEFKVLSDTEIELLSFVITSAIHGIEMDLVMYNRVEEVVSRTDFFQDLLVDGLKKA</sequence>
<keyword evidence="2 4" id="KW-0238">DNA-binding</keyword>
<evidence type="ECO:0000313" key="6">
    <source>
        <dbReference type="EMBL" id="QRR02425.1"/>
    </source>
</evidence>
<dbReference type="PRINTS" id="PR00455">
    <property type="entry name" value="HTHTETR"/>
</dbReference>
<protein>
    <submittedName>
        <fullName evidence="6">TetR/AcrR family transcriptional regulator</fullName>
    </submittedName>
</protein>
<dbReference type="InterPro" id="IPR001647">
    <property type="entry name" value="HTH_TetR"/>
</dbReference>
<dbReference type="InterPro" id="IPR009057">
    <property type="entry name" value="Homeodomain-like_sf"/>
</dbReference>
<dbReference type="Proteomes" id="UP000612680">
    <property type="component" value="Chromosome"/>
</dbReference>
<dbReference type="Pfam" id="PF00440">
    <property type="entry name" value="TetR_N"/>
    <property type="match status" value="1"/>
</dbReference>
<dbReference type="EMBL" id="CP056775">
    <property type="protein sequence ID" value="QRR02425.1"/>
    <property type="molecule type" value="Genomic_DNA"/>
</dbReference>
<feature type="DNA-binding region" description="H-T-H motif" evidence="4">
    <location>
        <begin position="30"/>
        <end position="49"/>
    </location>
</feature>
<name>A0ABX7I9G6_9BACT</name>
<feature type="domain" description="HTH tetR-type" evidence="5">
    <location>
        <begin position="7"/>
        <end position="67"/>
    </location>
</feature>
<keyword evidence="7" id="KW-1185">Reference proteome</keyword>
<dbReference type="PROSITE" id="PS50977">
    <property type="entry name" value="HTH_TETR_2"/>
    <property type="match status" value="1"/>
</dbReference>
<dbReference type="SUPFAM" id="SSF46689">
    <property type="entry name" value="Homeodomain-like"/>
    <property type="match status" value="1"/>
</dbReference>
<evidence type="ECO:0000256" key="4">
    <source>
        <dbReference type="PROSITE-ProRule" id="PRU00335"/>
    </source>
</evidence>
<keyword evidence="1" id="KW-0805">Transcription regulation</keyword>
<evidence type="ECO:0000256" key="2">
    <source>
        <dbReference type="ARBA" id="ARBA00023125"/>
    </source>
</evidence>
<dbReference type="InterPro" id="IPR050109">
    <property type="entry name" value="HTH-type_TetR-like_transc_reg"/>
</dbReference>